<gene>
    <name evidence="1" type="ordered locus">Caul_3505</name>
</gene>
<reference evidence="1" key="1">
    <citation type="submission" date="2008-01" db="EMBL/GenBank/DDBJ databases">
        <title>Complete sequence of chromosome of Caulobacter sp. K31.</title>
        <authorList>
            <consortium name="US DOE Joint Genome Institute"/>
            <person name="Copeland A."/>
            <person name="Lucas S."/>
            <person name="Lapidus A."/>
            <person name="Barry K."/>
            <person name="Glavina del Rio T."/>
            <person name="Dalin E."/>
            <person name="Tice H."/>
            <person name="Pitluck S."/>
            <person name="Bruce D."/>
            <person name="Goodwin L."/>
            <person name="Thompson L.S."/>
            <person name="Brettin T."/>
            <person name="Detter J.C."/>
            <person name="Han C."/>
            <person name="Schmutz J."/>
            <person name="Larimer F."/>
            <person name="Land M."/>
            <person name="Hauser L."/>
            <person name="Kyrpides N."/>
            <person name="Kim E."/>
            <person name="Stephens C."/>
            <person name="Richardson P."/>
        </authorList>
    </citation>
    <scope>NUCLEOTIDE SEQUENCE [LARGE SCALE GENOMIC DNA]</scope>
    <source>
        <strain evidence="1">K31</strain>
    </source>
</reference>
<protein>
    <submittedName>
        <fullName evidence="1">Uncharacterized protein</fullName>
    </submittedName>
</protein>
<evidence type="ECO:0000313" key="1">
    <source>
        <dbReference type="EMBL" id="ABZ72632.1"/>
    </source>
</evidence>
<dbReference type="EMBL" id="CP000927">
    <property type="protein sequence ID" value="ABZ72632.1"/>
    <property type="molecule type" value="Genomic_DNA"/>
</dbReference>
<proteinExistence type="predicted"/>
<name>B0T651_CAUSK</name>
<dbReference type="AlphaFoldDB" id="B0T651"/>
<organism evidence="1">
    <name type="scientific">Caulobacter sp. (strain K31)</name>
    <dbReference type="NCBI Taxonomy" id="366602"/>
    <lineage>
        <taxon>Bacteria</taxon>
        <taxon>Pseudomonadati</taxon>
        <taxon>Pseudomonadota</taxon>
        <taxon>Alphaproteobacteria</taxon>
        <taxon>Caulobacterales</taxon>
        <taxon>Caulobacteraceae</taxon>
        <taxon>Caulobacter</taxon>
    </lineage>
</organism>
<dbReference type="KEGG" id="cak:Caul_3505"/>
<dbReference type="HOGENOM" id="CLU_893380_0_0_5"/>
<accession>B0T651</accession>
<dbReference type="STRING" id="366602.Caul_3505"/>
<sequence>MTFIGSRLIVEGVGPIASFNPGRLPRFVAVSLGANMNYNFDDGTAIQRVLDASEQSFSDDTMDAHIKEAQEAVTGKAGFDSNVALYGRDWLIGFLAFVYAFGMTFRSTWKQSKKLLHAWSIRQIKKPKASANVWYPTLVLLTGHFSTTDEQVEVGEKGKKKTKQTKFHRHESLPRYAGTLAYMEQQGVPISDAVQYLTEHTPSGLLKKYQDGLDKSKKRKTFSNDDLALVDKITRLGSISLKAKPVEAGETDFVEAICVWENDQVRIVGFLKDSGSRARNRAIALAKEQAENAETDAEVDEFFEANKTTVA</sequence>